<keyword evidence="2" id="KW-0255">Endonuclease</keyword>
<dbReference type="GO" id="GO:0016020">
    <property type="term" value="C:membrane"/>
    <property type="evidence" value="ECO:0007669"/>
    <property type="project" value="GOC"/>
</dbReference>
<keyword evidence="2" id="KW-0378">Hydrolase</keyword>
<dbReference type="InterPro" id="IPR005135">
    <property type="entry name" value="Endo/exonuclease/phosphatase"/>
</dbReference>
<dbReference type="GO" id="GO:0006506">
    <property type="term" value="P:GPI anchor biosynthetic process"/>
    <property type="evidence" value="ECO:0007669"/>
    <property type="project" value="TreeGrafter"/>
</dbReference>
<name>A0A951QGN1_9CYAN</name>
<dbReference type="EMBL" id="JAHHGZ010000001">
    <property type="protein sequence ID" value="MBW4665979.1"/>
    <property type="molecule type" value="Genomic_DNA"/>
</dbReference>
<gene>
    <name evidence="2" type="ORF">KME60_00695</name>
</gene>
<dbReference type="InterPro" id="IPR051916">
    <property type="entry name" value="GPI-anchor_lipid_remodeler"/>
</dbReference>
<evidence type="ECO:0000259" key="1">
    <source>
        <dbReference type="Pfam" id="PF03372"/>
    </source>
</evidence>
<evidence type="ECO:0000313" key="2">
    <source>
        <dbReference type="EMBL" id="MBW4665979.1"/>
    </source>
</evidence>
<evidence type="ECO:0000313" key="3">
    <source>
        <dbReference type="Proteomes" id="UP000729701"/>
    </source>
</evidence>
<protein>
    <submittedName>
        <fullName evidence="2">Endonuclease/exonuclease/phosphatase family protein</fullName>
    </submittedName>
</protein>
<reference evidence="2" key="2">
    <citation type="journal article" date="2022" name="Microbiol. Resour. Announc.">
        <title>Metagenome Sequencing to Explore Phylogenomics of Terrestrial Cyanobacteria.</title>
        <authorList>
            <person name="Ward R.D."/>
            <person name="Stajich J.E."/>
            <person name="Johansen J.R."/>
            <person name="Huntemann M."/>
            <person name="Clum A."/>
            <person name="Foster B."/>
            <person name="Foster B."/>
            <person name="Roux S."/>
            <person name="Palaniappan K."/>
            <person name="Varghese N."/>
            <person name="Mukherjee S."/>
            <person name="Reddy T.B.K."/>
            <person name="Daum C."/>
            <person name="Copeland A."/>
            <person name="Chen I.A."/>
            <person name="Ivanova N.N."/>
            <person name="Kyrpides N.C."/>
            <person name="Shapiro N."/>
            <person name="Eloe-Fadrosh E.A."/>
            <person name="Pietrasiak N."/>
        </authorList>
    </citation>
    <scope>NUCLEOTIDE SEQUENCE</scope>
    <source>
        <strain evidence="2">GSE-NOS-MK-12-04C</strain>
    </source>
</reference>
<dbReference type="InterPro" id="IPR036691">
    <property type="entry name" value="Endo/exonu/phosph_ase_sf"/>
</dbReference>
<feature type="domain" description="Endonuclease/exonuclease/phosphatase" evidence="1">
    <location>
        <begin position="5"/>
        <end position="255"/>
    </location>
</feature>
<dbReference type="Gene3D" id="3.60.10.10">
    <property type="entry name" value="Endonuclease/exonuclease/phosphatase"/>
    <property type="match status" value="1"/>
</dbReference>
<accession>A0A951QGN1</accession>
<reference evidence="2" key="1">
    <citation type="submission" date="2021-05" db="EMBL/GenBank/DDBJ databases">
        <authorList>
            <person name="Pietrasiak N."/>
            <person name="Ward R."/>
            <person name="Stajich J.E."/>
            <person name="Kurbessoian T."/>
        </authorList>
    </citation>
    <scope>NUCLEOTIDE SEQUENCE</scope>
    <source>
        <strain evidence="2">GSE-NOS-MK-12-04C</strain>
    </source>
</reference>
<dbReference type="Proteomes" id="UP000729701">
    <property type="component" value="Unassembled WGS sequence"/>
</dbReference>
<dbReference type="SUPFAM" id="SSF56219">
    <property type="entry name" value="DNase I-like"/>
    <property type="match status" value="1"/>
</dbReference>
<dbReference type="Pfam" id="PF03372">
    <property type="entry name" value="Exo_endo_phos"/>
    <property type="match status" value="1"/>
</dbReference>
<dbReference type="PANTHER" id="PTHR14859">
    <property type="entry name" value="CALCOFLUOR WHITE HYPERSENSITIVE PROTEIN PRECURSOR"/>
    <property type="match status" value="1"/>
</dbReference>
<comment type="caution">
    <text evidence="2">The sequence shown here is derived from an EMBL/GenBank/DDBJ whole genome shotgun (WGS) entry which is preliminary data.</text>
</comment>
<keyword evidence="2" id="KW-0540">Nuclease</keyword>
<sequence length="266" mass="30755">MVKIATINILFELDLWMQRRELLVEGLAAEKADLIGLQEVNWEENTGMWLAEQLGMSYVYIVPYQDPARDDKPRYGAAIISRYPFIHQADLDLQGQGRRAQYVQVEIDNQPLIFCNGHYYWETKPSTERMKQMQLLTNWLGELPAEMPIVAVGDFNALPDSPDMIFMREKFVSAYAVCNGKEPEYTCPSALLRPKYNLISNLKHRFWRLLLNGTLKPFRGTLDYIYINQHLTVRDCRVILNQPAPDNKRIYPSDHFGLAADLLIGN</sequence>
<dbReference type="GO" id="GO:0004519">
    <property type="term" value="F:endonuclease activity"/>
    <property type="evidence" value="ECO:0007669"/>
    <property type="project" value="UniProtKB-KW"/>
</dbReference>
<proteinExistence type="predicted"/>
<organism evidence="2 3">
    <name type="scientific">Cyanomargarita calcarea GSE-NOS-MK-12-04C</name>
    <dbReference type="NCBI Taxonomy" id="2839659"/>
    <lineage>
        <taxon>Bacteria</taxon>
        <taxon>Bacillati</taxon>
        <taxon>Cyanobacteriota</taxon>
        <taxon>Cyanophyceae</taxon>
        <taxon>Nostocales</taxon>
        <taxon>Cyanomargaritaceae</taxon>
        <taxon>Cyanomargarita</taxon>
    </lineage>
</organism>
<dbReference type="AlphaFoldDB" id="A0A951QGN1"/>
<dbReference type="PANTHER" id="PTHR14859:SF15">
    <property type="entry name" value="ENDONUCLEASE_EXONUCLEASE_PHOSPHATASE DOMAIN-CONTAINING PROTEIN"/>
    <property type="match status" value="1"/>
</dbReference>